<gene>
    <name evidence="1" type="ORF">L2E82_20645</name>
</gene>
<dbReference type="Proteomes" id="UP001055811">
    <property type="component" value="Linkage Group LG04"/>
</dbReference>
<dbReference type="EMBL" id="CM042012">
    <property type="protein sequence ID" value="KAI3750021.1"/>
    <property type="molecule type" value="Genomic_DNA"/>
</dbReference>
<reference evidence="2" key="1">
    <citation type="journal article" date="2022" name="Mol. Ecol. Resour.">
        <title>The genomes of chicory, endive, great burdock and yacon provide insights into Asteraceae palaeo-polyploidization history and plant inulin production.</title>
        <authorList>
            <person name="Fan W."/>
            <person name="Wang S."/>
            <person name="Wang H."/>
            <person name="Wang A."/>
            <person name="Jiang F."/>
            <person name="Liu H."/>
            <person name="Zhao H."/>
            <person name="Xu D."/>
            <person name="Zhang Y."/>
        </authorList>
    </citation>
    <scope>NUCLEOTIDE SEQUENCE [LARGE SCALE GENOMIC DNA]</scope>
    <source>
        <strain evidence="2">cv. Punajuju</strain>
    </source>
</reference>
<evidence type="ECO:0000313" key="1">
    <source>
        <dbReference type="EMBL" id="KAI3750021.1"/>
    </source>
</evidence>
<organism evidence="1 2">
    <name type="scientific">Cichorium intybus</name>
    <name type="common">Chicory</name>
    <dbReference type="NCBI Taxonomy" id="13427"/>
    <lineage>
        <taxon>Eukaryota</taxon>
        <taxon>Viridiplantae</taxon>
        <taxon>Streptophyta</taxon>
        <taxon>Embryophyta</taxon>
        <taxon>Tracheophyta</taxon>
        <taxon>Spermatophyta</taxon>
        <taxon>Magnoliopsida</taxon>
        <taxon>eudicotyledons</taxon>
        <taxon>Gunneridae</taxon>
        <taxon>Pentapetalae</taxon>
        <taxon>asterids</taxon>
        <taxon>campanulids</taxon>
        <taxon>Asterales</taxon>
        <taxon>Asteraceae</taxon>
        <taxon>Cichorioideae</taxon>
        <taxon>Cichorieae</taxon>
        <taxon>Cichoriinae</taxon>
        <taxon>Cichorium</taxon>
    </lineage>
</organism>
<reference evidence="1 2" key="2">
    <citation type="journal article" date="2022" name="Mol. Ecol. Resour.">
        <title>The genomes of chicory, endive, great burdock and yacon provide insights into Asteraceae paleo-polyploidization history and plant inulin production.</title>
        <authorList>
            <person name="Fan W."/>
            <person name="Wang S."/>
            <person name="Wang H."/>
            <person name="Wang A."/>
            <person name="Jiang F."/>
            <person name="Liu H."/>
            <person name="Zhao H."/>
            <person name="Xu D."/>
            <person name="Zhang Y."/>
        </authorList>
    </citation>
    <scope>NUCLEOTIDE SEQUENCE [LARGE SCALE GENOMIC DNA]</scope>
    <source>
        <strain evidence="2">cv. Punajuju</strain>
        <tissue evidence="1">Leaves</tissue>
    </source>
</reference>
<comment type="caution">
    <text evidence="1">The sequence shown here is derived from an EMBL/GenBank/DDBJ whole genome shotgun (WGS) entry which is preliminary data.</text>
</comment>
<name>A0ACB9DU89_CICIN</name>
<keyword evidence="2" id="KW-1185">Reference proteome</keyword>
<evidence type="ECO:0000313" key="2">
    <source>
        <dbReference type="Proteomes" id="UP001055811"/>
    </source>
</evidence>
<protein>
    <submittedName>
        <fullName evidence="1">Uncharacterized protein</fullName>
    </submittedName>
</protein>
<accession>A0ACB9DU89</accession>
<proteinExistence type="predicted"/>
<sequence length="79" mass="8899">MHGCRSLSPEMEMLIAQLFIHFVLGLGFKHSFFLLLSRFLAGNLLSFAYISLLQFVRGFEPKTIRVIPMVLGRGGGRLT</sequence>